<dbReference type="GO" id="GO:0004864">
    <property type="term" value="F:protein phosphatase inhibitor activity"/>
    <property type="evidence" value="ECO:0007669"/>
    <property type="project" value="UniProtKB-KW"/>
</dbReference>
<reference evidence="2" key="1">
    <citation type="journal article" date="2022" name="Int. J. Mol. Sci.">
        <title>Draft Genome of Tanacetum Coccineum: Genomic Comparison of Closely Related Tanacetum-Family Plants.</title>
        <authorList>
            <person name="Yamashiro T."/>
            <person name="Shiraishi A."/>
            <person name="Nakayama K."/>
            <person name="Satake H."/>
        </authorList>
    </citation>
    <scope>NUCLEOTIDE SEQUENCE</scope>
</reference>
<sequence length="77" mass="9050">MSASFKNHRRAHYDEFLQVREFRQRHLIHESSNDDDEEKLNEGCDAPPSLAVGVEDIDIAHVEDNRHFFRKGEVGDW</sequence>
<dbReference type="Proteomes" id="UP001151760">
    <property type="component" value="Unassembled WGS sequence"/>
</dbReference>
<protein>
    <submittedName>
        <fullName evidence="2">Phosphatase inhibitor 2-like protein</fullName>
    </submittedName>
</protein>
<evidence type="ECO:0000313" key="2">
    <source>
        <dbReference type="EMBL" id="GJS95619.1"/>
    </source>
</evidence>
<evidence type="ECO:0000313" key="3">
    <source>
        <dbReference type="Proteomes" id="UP001151760"/>
    </source>
</evidence>
<organism evidence="2 3">
    <name type="scientific">Tanacetum coccineum</name>
    <dbReference type="NCBI Taxonomy" id="301880"/>
    <lineage>
        <taxon>Eukaryota</taxon>
        <taxon>Viridiplantae</taxon>
        <taxon>Streptophyta</taxon>
        <taxon>Embryophyta</taxon>
        <taxon>Tracheophyta</taxon>
        <taxon>Spermatophyta</taxon>
        <taxon>Magnoliopsida</taxon>
        <taxon>eudicotyledons</taxon>
        <taxon>Gunneridae</taxon>
        <taxon>Pentapetalae</taxon>
        <taxon>asterids</taxon>
        <taxon>campanulids</taxon>
        <taxon>Asterales</taxon>
        <taxon>Asteraceae</taxon>
        <taxon>Asteroideae</taxon>
        <taxon>Anthemideae</taxon>
        <taxon>Anthemidinae</taxon>
        <taxon>Tanacetum</taxon>
    </lineage>
</organism>
<dbReference type="EMBL" id="BQNB010011823">
    <property type="protein sequence ID" value="GJS95619.1"/>
    <property type="molecule type" value="Genomic_DNA"/>
</dbReference>
<reference evidence="2" key="2">
    <citation type="submission" date="2022-01" db="EMBL/GenBank/DDBJ databases">
        <authorList>
            <person name="Yamashiro T."/>
            <person name="Shiraishi A."/>
            <person name="Satake H."/>
            <person name="Nakayama K."/>
        </authorList>
    </citation>
    <scope>NUCLEOTIDE SEQUENCE</scope>
</reference>
<keyword evidence="2" id="KW-0650">Protein phosphatase inhibitor</keyword>
<proteinExistence type="predicted"/>
<name>A0ABQ4ZZ78_9ASTR</name>
<evidence type="ECO:0000256" key="1">
    <source>
        <dbReference type="SAM" id="MobiDB-lite"/>
    </source>
</evidence>
<keyword evidence="3" id="KW-1185">Reference proteome</keyword>
<feature type="region of interest" description="Disordered" evidence="1">
    <location>
        <begin position="28"/>
        <end position="47"/>
    </location>
</feature>
<gene>
    <name evidence="2" type="ORF">Tco_0802587</name>
</gene>
<accession>A0ABQ4ZZ78</accession>
<comment type="caution">
    <text evidence="2">The sequence shown here is derived from an EMBL/GenBank/DDBJ whole genome shotgun (WGS) entry which is preliminary data.</text>
</comment>